<feature type="chain" id="PRO_5020475208" description="Phosphatidylinositol-specific phospholipase C X domain-containing protein" evidence="1">
    <location>
        <begin position="22"/>
        <end position="587"/>
    </location>
</feature>
<dbReference type="InterPro" id="IPR051057">
    <property type="entry name" value="PI-PLC_domain"/>
</dbReference>
<comment type="caution">
    <text evidence="2">The sequence shown here is derived from an EMBL/GenBank/DDBJ whole genome shotgun (WGS) entry which is preliminary data.</text>
</comment>
<dbReference type="EMBL" id="PQXL01000696">
    <property type="protein sequence ID" value="THV44206.1"/>
    <property type="molecule type" value="Genomic_DNA"/>
</dbReference>
<sequence>MFNSTLHAFAFLLLLQPMVLAVSKAYVELVNGTPYDWHLISNETHHTKWFPNATIPSGTSAESCISWILYLRDAKAEATYRIDNPSSLESFTVRAHRNPTKVEVVYHENLSSLNNPKNSIIDLIYSKNHPHPFILAGNGISTPYVSSNPPIPWMQRTISTLSLRPLRQICMPMAHNAGANIISDSLKGPGSLHNTQTQSNSVFMQLILGARWLDIRPVFYEGKWMTYHGTYFAGKMWGATGQSIESVIGDVNRFTKAHPGELIVLDISHDASNAWKWKKFSAIDWMNFYDLLSGIRNAWQEPRGLEWDLSLLPFDKFVTKGGNSTVLVRIPCDAPLPVSTLPGRGKRDANTTLTASSAGCDSVSSDDYLVPWNTTDSLDSQEPSSSLINRRKASKIPDSIRKYCLSFHIAVPSLKVDLNITISRVFHSVFSFKSLAPLDALQRLCLPDPLSRHTPADYKIPFTLLPASRLPVTGHYSATDSPSQLASSQVHLLTQHKSSSAITSTNPAQMHKSTWILTQPSTSQADIGNWWSSKLGYAILAQRSLFRNFEGLVREGGKERKPNLIEVDYIRTQDVAALAMAINVWEE</sequence>
<dbReference type="GO" id="GO:0008081">
    <property type="term" value="F:phosphoric diester hydrolase activity"/>
    <property type="evidence" value="ECO:0007669"/>
    <property type="project" value="InterPro"/>
</dbReference>
<reference evidence="2 3" key="1">
    <citation type="submission" date="2017-12" db="EMBL/GenBank/DDBJ databases">
        <title>Comparative genomics of Botrytis spp.</title>
        <authorList>
            <person name="Valero-Jimenez C.A."/>
            <person name="Tapia P."/>
            <person name="Veloso J."/>
            <person name="Silva-Moreno E."/>
            <person name="Staats M."/>
            <person name="Valdes J.H."/>
            <person name="Van Kan J.A.L."/>
        </authorList>
    </citation>
    <scope>NUCLEOTIDE SEQUENCE [LARGE SCALE GENOMIC DNA]</scope>
    <source>
        <strain evidence="2 3">MUCL435</strain>
    </source>
</reference>
<dbReference type="Gene3D" id="3.20.20.190">
    <property type="entry name" value="Phosphatidylinositol (PI) phosphodiesterase"/>
    <property type="match status" value="1"/>
</dbReference>
<accession>A0A4V6T6T3</accession>
<dbReference type="SUPFAM" id="SSF51695">
    <property type="entry name" value="PLC-like phosphodiesterases"/>
    <property type="match status" value="1"/>
</dbReference>
<proteinExistence type="predicted"/>
<dbReference type="Proteomes" id="UP000308671">
    <property type="component" value="Unassembled WGS sequence"/>
</dbReference>
<dbReference type="InterPro" id="IPR017946">
    <property type="entry name" value="PLC-like_Pdiesterase_TIM-brl"/>
</dbReference>
<dbReference type="PANTHER" id="PTHR13593">
    <property type="match status" value="1"/>
</dbReference>
<dbReference type="GO" id="GO:0006629">
    <property type="term" value="P:lipid metabolic process"/>
    <property type="evidence" value="ECO:0007669"/>
    <property type="project" value="InterPro"/>
</dbReference>
<organism evidence="2 3">
    <name type="scientific">Botrytis galanthina</name>
    <dbReference type="NCBI Taxonomy" id="278940"/>
    <lineage>
        <taxon>Eukaryota</taxon>
        <taxon>Fungi</taxon>
        <taxon>Dikarya</taxon>
        <taxon>Ascomycota</taxon>
        <taxon>Pezizomycotina</taxon>
        <taxon>Leotiomycetes</taxon>
        <taxon>Helotiales</taxon>
        <taxon>Sclerotiniaceae</taxon>
        <taxon>Botrytis</taxon>
    </lineage>
</organism>
<evidence type="ECO:0000256" key="1">
    <source>
        <dbReference type="SAM" id="SignalP"/>
    </source>
</evidence>
<protein>
    <recommendedName>
        <fullName evidence="4">Phosphatidylinositol-specific phospholipase C X domain-containing protein</fullName>
    </recommendedName>
</protein>
<gene>
    <name evidence="2" type="ORF">BGAL_0701g00020</name>
</gene>
<dbReference type="AlphaFoldDB" id="A0A4V6T6T3"/>
<dbReference type="OrthoDB" id="1046782at2759"/>
<evidence type="ECO:0000313" key="2">
    <source>
        <dbReference type="EMBL" id="THV44206.1"/>
    </source>
</evidence>
<feature type="signal peptide" evidence="1">
    <location>
        <begin position="1"/>
        <end position="21"/>
    </location>
</feature>
<evidence type="ECO:0008006" key="4">
    <source>
        <dbReference type="Google" id="ProtNLM"/>
    </source>
</evidence>
<keyword evidence="3" id="KW-1185">Reference proteome</keyword>
<dbReference type="PANTHER" id="PTHR13593:SF143">
    <property type="entry name" value="PHOSPHATIDYLINOSITOL-SPECIFIC PHOSPHOLIPASE C X DOMAIN-CONTAINING PROTEIN"/>
    <property type="match status" value="1"/>
</dbReference>
<evidence type="ECO:0000313" key="3">
    <source>
        <dbReference type="Proteomes" id="UP000308671"/>
    </source>
</evidence>
<name>A0A4V6T6T3_9HELO</name>
<keyword evidence="1" id="KW-0732">Signal</keyword>